<evidence type="ECO:0000313" key="3">
    <source>
        <dbReference type="Proteomes" id="UP000034841"/>
    </source>
</evidence>
<gene>
    <name evidence="2" type="ORF">CFO_g5303</name>
</gene>
<evidence type="ECO:0000313" key="2">
    <source>
        <dbReference type="EMBL" id="KKF92343.1"/>
    </source>
</evidence>
<organism evidence="2 3">
    <name type="scientific">Ceratocystis fimbriata f. sp. platani</name>
    <dbReference type="NCBI Taxonomy" id="88771"/>
    <lineage>
        <taxon>Eukaryota</taxon>
        <taxon>Fungi</taxon>
        <taxon>Dikarya</taxon>
        <taxon>Ascomycota</taxon>
        <taxon>Pezizomycotina</taxon>
        <taxon>Sordariomycetes</taxon>
        <taxon>Hypocreomycetidae</taxon>
        <taxon>Microascales</taxon>
        <taxon>Ceratocystidaceae</taxon>
        <taxon>Ceratocystis</taxon>
    </lineage>
</organism>
<dbReference type="Proteomes" id="UP000034841">
    <property type="component" value="Unassembled WGS sequence"/>
</dbReference>
<sequence>MSQAPPIQWSKVVEWAQIRATNSAGRPPISGSAEEQVFALLPAMLQELGDPAKTILSDPDLTPCNWIGYFKETFDPRATLEPPEEKCKVFHHGRKAGELRKWHVSLRVDNVIIPNETTGFIAGEPYYFSTKKQAKQYAYFCAALHCLTLKSAKITAQMIQEIRDVLDKNPHLVTAEIESALAAAYSAQSAPKAPTSVPTALPTAPSGAKDTAPPQPPSTNNSHPIQNGKLSKRDRTPELPKSSSSETPQAHSPANANKRQELNPEDEEIAHTRERVREMCHILSIEMPQVAYTIKSSPNSKPSVSAKLQFKNGQNFLFPNDFVVFDKYDKKAAEQNLWDDLIPSLDKLMETHTMVS</sequence>
<comment type="caution">
    <text evidence="2">The sequence shown here is derived from an EMBL/GenBank/DDBJ whole genome shotgun (WGS) entry which is preliminary data.</text>
</comment>
<feature type="region of interest" description="Disordered" evidence="1">
    <location>
        <begin position="192"/>
        <end position="265"/>
    </location>
</feature>
<feature type="compositionally biased region" description="Polar residues" evidence="1">
    <location>
        <begin position="241"/>
        <end position="257"/>
    </location>
</feature>
<feature type="compositionally biased region" description="Polar residues" evidence="1">
    <location>
        <begin position="218"/>
        <end position="229"/>
    </location>
</feature>
<evidence type="ECO:0000256" key="1">
    <source>
        <dbReference type="SAM" id="MobiDB-lite"/>
    </source>
</evidence>
<name>A0A0F8BJ97_CERFI</name>
<reference evidence="2 3" key="1">
    <citation type="submission" date="2015-04" db="EMBL/GenBank/DDBJ databases">
        <title>Genome sequence of Ceratocystis platani, a major pathogen of plane trees.</title>
        <authorList>
            <person name="Belbahri L."/>
        </authorList>
    </citation>
    <scope>NUCLEOTIDE SEQUENCE [LARGE SCALE GENOMIC DNA]</scope>
    <source>
        <strain evidence="2 3">CFO</strain>
    </source>
</reference>
<dbReference type="EMBL" id="LBBL01000447">
    <property type="protein sequence ID" value="KKF92343.1"/>
    <property type="molecule type" value="Genomic_DNA"/>
</dbReference>
<protein>
    <submittedName>
        <fullName evidence="2">Uncharacterized protein</fullName>
    </submittedName>
</protein>
<keyword evidence="3" id="KW-1185">Reference proteome</keyword>
<dbReference type="AlphaFoldDB" id="A0A0F8BJ97"/>
<accession>A0A0F8BJ97</accession>
<proteinExistence type="predicted"/>